<keyword evidence="3" id="KW-1185">Reference proteome</keyword>
<protein>
    <recommendedName>
        <fullName evidence="4">Invasion protein IalB, involved in pathogenesis</fullName>
    </recommendedName>
</protein>
<accession>A0ABW3FD85</accession>
<evidence type="ECO:0000256" key="1">
    <source>
        <dbReference type="SAM" id="SignalP"/>
    </source>
</evidence>
<name>A0ABW3FD85_9HYPH</name>
<evidence type="ECO:0000313" key="3">
    <source>
        <dbReference type="Proteomes" id="UP001597101"/>
    </source>
</evidence>
<feature type="signal peptide" evidence="1">
    <location>
        <begin position="1"/>
        <end position="19"/>
    </location>
</feature>
<keyword evidence="1" id="KW-0732">Signal</keyword>
<gene>
    <name evidence="2" type="ORF">ACFQ14_08490</name>
</gene>
<evidence type="ECO:0008006" key="4">
    <source>
        <dbReference type="Google" id="ProtNLM"/>
    </source>
</evidence>
<sequence length="242" mass="26415">MKAFAPIALLALISAALVAADFTLSSGLDAEKAAAPQRQALVSQDKPTQPAPAPLSQKLTAQICTDMPTQADRRNCFTRFFAQQQPLEEASEALAIKDAWRINTRRLETDKTGRILIRSANIRATDAQAEGHAIQHIYAACRAGRHSLWLDLGEEIRGRNANIAVEFSFDGAPFLTTFFDASQKRTAVGVWQDGATRDLLQQLAQAKSVRVRPIHAEISQVPAEFDTTALAHALEPFKIACP</sequence>
<reference evidence="3" key="1">
    <citation type="journal article" date="2019" name="Int. J. Syst. Evol. Microbiol.">
        <title>The Global Catalogue of Microorganisms (GCM) 10K type strain sequencing project: providing services to taxonomists for standard genome sequencing and annotation.</title>
        <authorList>
            <consortium name="The Broad Institute Genomics Platform"/>
            <consortium name="The Broad Institute Genome Sequencing Center for Infectious Disease"/>
            <person name="Wu L."/>
            <person name="Ma J."/>
        </authorList>
    </citation>
    <scope>NUCLEOTIDE SEQUENCE [LARGE SCALE GENOMIC DNA]</scope>
    <source>
        <strain evidence="3">CCUG 60023</strain>
    </source>
</reference>
<comment type="caution">
    <text evidence="2">The sequence shown here is derived from an EMBL/GenBank/DDBJ whole genome shotgun (WGS) entry which is preliminary data.</text>
</comment>
<proteinExistence type="predicted"/>
<dbReference type="Proteomes" id="UP001597101">
    <property type="component" value="Unassembled WGS sequence"/>
</dbReference>
<feature type="chain" id="PRO_5047501745" description="Invasion protein IalB, involved in pathogenesis" evidence="1">
    <location>
        <begin position="20"/>
        <end position="242"/>
    </location>
</feature>
<dbReference type="EMBL" id="JBHTJV010000005">
    <property type="protein sequence ID" value="MFD0916442.1"/>
    <property type="molecule type" value="Genomic_DNA"/>
</dbReference>
<dbReference type="RefSeq" id="WP_377212296.1">
    <property type="nucleotide sequence ID" value="NZ_JBHTJV010000005.1"/>
</dbReference>
<evidence type="ECO:0000313" key="2">
    <source>
        <dbReference type="EMBL" id="MFD0916442.1"/>
    </source>
</evidence>
<organism evidence="2 3">
    <name type="scientific">Pseudahrensia aquimaris</name>
    <dbReference type="NCBI Taxonomy" id="744461"/>
    <lineage>
        <taxon>Bacteria</taxon>
        <taxon>Pseudomonadati</taxon>
        <taxon>Pseudomonadota</taxon>
        <taxon>Alphaproteobacteria</taxon>
        <taxon>Hyphomicrobiales</taxon>
        <taxon>Ahrensiaceae</taxon>
        <taxon>Pseudahrensia</taxon>
    </lineage>
</organism>